<reference evidence="3 4" key="1">
    <citation type="journal article" date="2015" name="Genome Biol. Evol.">
        <title>Phylogenomic analyses indicate that early fungi evolved digesting cell walls of algal ancestors of land plants.</title>
        <authorList>
            <person name="Chang Y."/>
            <person name="Wang S."/>
            <person name="Sekimoto S."/>
            <person name="Aerts A.L."/>
            <person name="Choi C."/>
            <person name="Clum A."/>
            <person name="LaButti K.M."/>
            <person name="Lindquist E.A."/>
            <person name="Yee Ngan C."/>
            <person name="Ohm R.A."/>
            <person name="Salamov A.A."/>
            <person name="Grigoriev I.V."/>
            <person name="Spatafora J.W."/>
            <person name="Berbee M.L."/>
        </authorList>
    </citation>
    <scope>NUCLEOTIDE SEQUENCE [LARGE SCALE GENOMIC DNA]</scope>
    <source>
        <strain evidence="3 4">JEL478</strain>
    </source>
</reference>
<organism evidence="3 4">
    <name type="scientific">Gonapodya prolifera (strain JEL478)</name>
    <name type="common">Monoblepharis prolifera</name>
    <dbReference type="NCBI Taxonomy" id="1344416"/>
    <lineage>
        <taxon>Eukaryota</taxon>
        <taxon>Fungi</taxon>
        <taxon>Fungi incertae sedis</taxon>
        <taxon>Chytridiomycota</taxon>
        <taxon>Chytridiomycota incertae sedis</taxon>
        <taxon>Monoblepharidomycetes</taxon>
        <taxon>Monoblepharidales</taxon>
        <taxon>Gonapodyaceae</taxon>
        <taxon>Gonapodya</taxon>
    </lineage>
</organism>
<dbReference type="SUPFAM" id="SSF50044">
    <property type="entry name" value="SH3-domain"/>
    <property type="match status" value="1"/>
</dbReference>
<name>A0A139A1W4_GONPJ</name>
<accession>A0A139A1W4</accession>
<keyword evidence="4" id="KW-1185">Reference proteome</keyword>
<dbReference type="EMBL" id="KQ965814">
    <property type="protein sequence ID" value="KXS10776.1"/>
    <property type="molecule type" value="Genomic_DNA"/>
</dbReference>
<proteinExistence type="predicted"/>
<keyword evidence="2" id="KW-0812">Transmembrane</keyword>
<feature type="compositionally biased region" description="Basic and acidic residues" evidence="1">
    <location>
        <begin position="348"/>
        <end position="360"/>
    </location>
</feature>
<dbReference type="InterPro" id="IPR036028">
    <property type="entry name" value="SH3-like_dom_sf"/>
</dbReference>
<dbReference type="OrthoDB" id="5595608at2759"/>
<evidence type="ECO:0000313" key="3">
    <source>
        <dbReference type="EMBL" id="KXS10776.1"/>
    </source>
</evidence>
<gene>
    <name evidence="3" type="ORF">M427DRAFT_61507</name>
</gene>
<feature type="compositionally biased region" description="Pro residues" evidence="1">
    <location>
        <begin position="184"/>
        <end position="194"/>
    </location>
</feature>
<protein>
    <recommendedName>
        <fullName evidence="5">SH3 domain-containing protein</fullName>
    </recommendedName>
</protein>
<dbReference type="Gene3D" id="2.30.30.40">
    <property type="entry name" value="SH3 Domains"/>
    <property type="match status" value="1"/>
</dbReference>
<keyword evidence="2" id="KW-1133">Transmembrane helix</keyword>
<evidence type="ECO:0008006" key="5">
    <source>
        <dbReference type="Google" id="ProtNLM"/>
    </source>
</evidence>
<evidence type="ECO:0000313" key="4">
    <source>
        <dbReference type="Proteomes" id="UP000070544"/>
    </source>
</evidence>
<dbReference type="AlphaFoldDB" id="A0A139A1W4"/>
<keyword evidence="2" id="KW-0472">Membrane</keyword>
<evidence type="ECO:0000256" key="1">
    <source>
        <dbReference type="SAM" id="MobiDB-lite"/>
    </source>
</evidence>
<feature type="transmembrane region" description="Helical" evidence="2">
    <location>
        <begin position="104"/>
        <end position="129"/>
    </location>
</feature>
<feature type="region of interest" description="Disordered" evidence="1">
    <location>
        <begin position="145"/>
        <end position="209"/>
    </location>
</feature>
<feature type="region of interest" description="Disordered" evidence="1">
    <location>
        <begin position="36"/>
        <end position="69"/>
    </location>
</feature>
<evidence type="ECO:0000256" key="2">
    <source>
        <dbReference type="SAM" id="Phobius"/>
    </source>
</evidence>
<feature type="region of interest" description="Disordered" evidence="1">
    <location>
        <begin position="339"/>
        <end position="425"/>
    </location>
</feature>
<sequence length="425" mass="44525">MCAGTLDCINGICACLPGTNLCPNSATDCCTPVTATSSSSTVGSLSSSSGGGQTTVTSSPSTTSDLAPSASDTLKIKASTLTFSTSSPSAKVAPPASDDSNTRIVIIAVSAAGGLVLGGILLVGGAWCFGRPQRKYIMYPQMETRGSERSNRNSSGVPYAPYSPASNSGYSSDTYSPRATPHSPLIPPSPPSLPSSPSTAPGETVPLPLPQMNTSAAVPLLPVISPISPIMPQIGPVSPSVEHIYWLFVKLAQPLNKTGETSVPYSGPNPLVVVRPYTPTMQDEVQLVLGNTVAVREVYRDGWALGTNLNTMAHGCFPMDSLRLSDLFLSESGQKGIQVHSSNSDVASVRRESRLHRMEPDESSTIDELSPLAEEPGDVRGPPQSFFSPEENARADSPRTDGAQAHHVGELRTVRGPRPWTGVKP</sequence>
<feature type="compositionally biased region" description="Polar residues" evidence="1">
    <location>
        <begin position="164"/>
        <end position="177"/>
    </location>
</feature>
<dbReference type="Proteomes" id="UP000070544">
    <property type="component" value="Unassembled WGS sequence"/>
</dbReference>
<feature type="compositionally biased region" description="Low complexity" evidence="1">
    <location>
        <begin position="36"/>
        <end position="64"/>
    </location>
</feature>